<gene>
    <name evidence="6" type="ordered locus">Galf_2064</name>
</gene>
<name>D9SHX9_GALCS</name>
<evidence type="ECO:0000256" key="1">
    <source>
        <dbReference type="ARBA" id="ARBA00009477"/>
    </source>
</evidence>
<dbReference type="Gene3D" id="6.10.140.1990">
    <property type="match status" value="1"/>
</dbReference>
<dbReference type="Pfam" id="PF25967">
    <property type="entry name" value="RND-MFP_C"/>
    <property type="match status" value="1"/>
</dbReference>
<reference evidence="6 7" key="1">
    <citation type="submission" date="2010-08" db="EMBL/GenBank/DDBJ databases">
        <title>Complete sequence of Gallionella capsiferriformans ES-2.</title>
        <authorList>
            <consortium name="US DOE Joint Genome Institute"/>
            <person name="Lucas S."/>
            <person name="Copeland A."/>
            <person name="Lapidus A."/>
            <person name="Cheng J.-F."/>
            <person name="Bruce D."/>
            <person name="Goodwin L."/>
            <person name="Pitluck S."/>
            <person name="Chertkov O."/>
            <person name="Davenport K.W."/>
            <person name="Detter J.C."/>
            <person name="Han C."/>
            <person name="Tapia R."/>
            <person name="Land M."/>
            <person name="Hauser L."/>
            <person name="Chang Y.-J."/>
            <person name="Jeffries C."/>
            <person name="Kyrpides N."/>
            <person name="Ivanova N."/>
            <person name="Mikhailova N."/>
            <person name="Shelobolina E.S."/>
            <person name="Picardal F."/>
            <person name="Roden E."/>
            <person name="Emerson D."/>
            <person name="Woyke T."/>
        </authorList>
    </citation>
    <scope>NUCLEOTIDE SEQUENCE [LARGE SCALE GENOMIC DNA]</scope>
    <source>
        <strain evidence="6 7">ES-2</strain>
    </source>
</reference>
<dbReference type="RefSeq" id="WP_013294001.1">
    <property type="nucleotide sequence ID" value="NC_014394.1"/>
</dbReference>
<evidence type="ECO:0000313" key="7">
    <source>
        <dbReference type="Proteomes" id="UP000001235"/>
    </source>
</evidence>
<dbReference type="InterPro" id="IPR058792">
    <property type="entry name" value="Beta-barrel_RND_2"/>
</dbReference>
<comment type="similarity">
    <text evidence="1">Belongs to the membrane fusion protein (MFP) (TC 8.A.1) family.</text>
</comment>
<protein>
    <submittedName>
        <fullName evidence="6">Efflux transporter, RND family, MFP subunit</fullName>
    </submittedName>
</protein>
<dbReference type="InterPro" id="IPR006143">
    <property type="entry name" value="RND_pump_MFP"/>
</dbReference>
<dbReference type="PANTHER" id="PTHR30469:SF15">
    <property type="entry name" value="HLYD FAMILY OF SECRETION PROTEINS"/>
    <property type="match status" value="1"/>
</dbReference>
<dbReference type="InterPro" id="IPR058627">
    <property type="entry name" value="MdtA-like_C"/>
</dbReference>
<keyword evidence="3" id="KW-0812">Transmembrane</keyword>
<dbReference type="GO" id="GO:1990961">
    <property type="term" value="P:xenobiotic detoxification by transmembrane export across the plasma membrane"/>
    <property type="evidence" value="ECO:0007669"/>
    <property type="project" value="InterPro"/>
</dbReference>
<feature type="domain" description="CusB-like beta-barrel" evidence="4">
    <location>
        <begin position="232"/>
        <end position="307"/>
    </location>
</feature>
<dbReference type="STRING" id="395494.Galf_2064"/>
<dbReference type="SUPFAM" id="SSF111369">
    <property type="entry name" value="HlyD-like secretion proteins"/>
    <property type="match status" value="1"/>
</dbReference>
<dbReference type="Pfam" id="PF25954">
    <property type="entry name" value="Beta-barrel_RND_2"/>
    <property type="match status" value="1"/>
</dbReference>
<dbReference type="GO" id="GO:0019898">
    <property type="term" value="C:extrinsic component of membrane"/>
    <property type="evidence" value="ECO:0007669"/>
    <property type="project" value="InterPro"/>
</dbReference>
<sequence length="384" mass="41618">MTNAQQVKRNSWMLPTLAGLMLLAMTVWYFTRTAPPLVQLVKVTRGMVEASVSNTRAGTVKACHRAKLSAPSGGQIAHLLVKKGERVKAGQILLKLWNNDLEAQSGLAREQLVTSKMLSRQSCLQADLAEKEAERSRQLHTKGFISNEGLDQRVSAARVARAGCEAATSQIEQSQSRITAANAALDRMVLRAPFDGIVADISGELGEYATPSPPGIPTPPAIDLIDDRCLFVSAPIDEVDAARIKTGQLARITLDAIKGKSFAGRVKRIAPYVLELEKQARTVEVEVDFIEPPTTENLLTGYSADVEIVHSARQNVLRIPTQTLLEGNRVLLYRPDGVLEARTVTIGLANWEQSEITAGLNEGDQIVLTLDQAGVKAGAKVQTK</sequence>
<evidence type="ECO:0000313" key="6">
    <source>
        <dbReference type="EMBL" id="ADL56069.1"/>
    </source>
</evidence>
<feature type="transmembrane region" description="Helical" evidence="3">
    <location>
        <begin position="12"/>
        <end position="30"/>
    </location>
</feature>
<organism evidence="6 7">
    <name type="scientific">Gallionella capsiferriformans (strain ES-2)</name>
    <name type="common">Gallionella ferruginea capsiferriformans (strain ES-2)</name>
    <dbReference type="NCBI Taxonomy" id="395494"/>
    <lineage>
        <taxon>Bacteria</taxon>
        <taxon>Pseudomonadati</taxon>
        <taxon>Pseudomonadota</taxon>
        <taxon>Betaproteobacteria</taxon>
        <taxon>Nitrosomonadales</taxon>
        <taxon>Gallionellaceae</taxon>
        <taxon>Gallionella</taxon>
    </lineage>
</organism>
<dbReference type="OrthoDB" id="9806939at2"/>
<dbReference type="GO" id="GO:1990281">
    <property type="term" value="C:efflux pump complex"/>
    <property type="evidence" value="ECO:0007669"/>
    <property type="project" value="TreeGrafter"/>
</dbReference>
<proteinExistence type="inferred from homology"/>
<dbReference type="NCBIfam" id="TIGR01730">
    <property type="entry name" value="RND_mfp"/>
    <property type="match status" value="1"/>
</dbReference>
<dbReference type="GO" id="GO:0030313">
    <property type="term" value="C:cell envelope"/>
    <property type="evidence" value="ECO:0007669"/>
    <property type="project" value="UniProtKB-SubCell"/>
</dbReference>
<accession>D9SHX9</accession>
<keyword evidence="7" id="KW-1185">Reference proteome</keyword>
<evidence type="ECO:0000259" key="4">
    <source>
        <dbReference type="Pfam" id="PF25954"/>
    </source>
</evidence>
<dbReference type="eggNOG" id="COG0845">
    <property type="taxonomic scope" value="Bacteria"/>
</dbReference>
<dbReference type="PANTHER" id="PTHR30469">
    <property type="entry name" value="MULTIDRUG RESISTANCE PROTEIN MDTA"/>
    <property type="match status" value="1"/>
</dbReference>
<dbReference type="GO" id="GO:1990195">
    <property type="term" value="C:macrolide transmembrane transporter complex"/>
    <property type="evidence" value="ECO:0007669"/>
    <property type="project" value="InterPro"/>
</dbReference>
<keyword evidence="3" id="KW-0472">Membrane</keyword>
<dbReference type="HOGENOM" id="CLU_018816_14_1_4"/>
<evidence type="ECO:0000259" key="5">
    <source>
        <dbReference type="Pfam" id="PF25967"/>
    </source>
</evidence>
<dbReference type="Gene3D" id="2.40.50.100">
    <property type="match status" value="1"/>
</dbReference>
<dbReference type="EMBL" id="CP002159">
    <property type="protein sequence ID" value="ADL56069.1"/>
    <property type="molecule type" value="Genomic_DNA"/>
</dbReference>
<keyword evidence="3" id="KW-1133">Transmembrane helix</keyword>
<evidence type="ECO:0000256" key="3">
    <source>
        <dbReference type="SAM" id="Phobius"/>
    </source>
</evidence>
<evidence type="ECO:0000256" key="2">
    <source>
        <dbReference type="ARBA" id="ARBA00023054"/>
    </source>
</evidence>
<dbReference type="GO" id="GO:0015562">
    <property type="term" value="F:efflux transmembrane transporter activity"/>
    <property type="evidence" value="ECO:0007669"/>
    <property type="project" value="TreeGrafter"/>
</dbReference>
<dbReference type="Proteomes" id="UP000001235">
    <property type="component" value="Chromosome"/>
</dbReference>
<dbReference type="AlphaFoldDB" id="D9SHX9"/>
<dbReference type="Gene3D" id="2.40.420.20">
    <property type="match status" value="1"/>
</dbReference>
<dbReference type="InterPro" id="IPR030190">
    <property type="entry name" value="MacA_alpha-hairpin_sf"/>
</dbReference>
<keyword evidence="2" id="KW-0175">Coiled coil</keyword>
<dbReference type="Gene3D" id="2.40.30.170">
    <property type="match status" value="1"/>
</dbReference>
<dbReference type="KEGG" id="gca:Galf_2064"/>
<feature type="domain" description="Multidrug resistance protein MdtA-like C-terminal permuted SH3" evidence="5">
    <location>
        <begin position="315"/>
        <end position="368"/>
    </location>
</feature>